<reference evidence="2 3" key="1">
    <citation type="submission" date="2016-02" db="EMBL/GenBank/DDBJ databases">
        <title>Band-tailed pigeon sequencing and assembly.</title>
        <authorList>
            <person name="Soares A.E."/>
            <person name="Novak B.J."/>
            <person name="Rice E.S."/>
            <person name="O'Connell B."/>
            <person name="Chang D."/>
            <person name="Weber S."/>
            <person name="Shapiro B."/>
        </authorList>
    </citation>
    <scope>NUCLEOTIDE SEQUENCE [LARGE SCALE GENOMIC DNA]</scope>
    <source>
        <strain evidence="2">BTP2013</strain>
        <tissue evidence="2">Blood</tissue>
    </source>
</reference>
<comment type="caution">
    <text evidence="2">The sequence shown here is derived from an EMBL/GenBank/DDBJ whole genome shotgun (WGS) entry which is preliminary data.</text>
</comment>
<gene>
    <name evidence="2" type="ORF">AV530_019179</name>
</gene>
<proteinExistence type="predicted"/>
<name>A0A1V4KXG1_PATFA</name>
<evidence type="ECO:0000313" key="3">
    <source>
        <dbReference type="Proteomes" id="UP000190648"/>
    </source>
</evidence>
<dbReference type="AlphaFoldDB" id="A0A1V4KXG1"/>
<keyword evidence="3" id="KW-1185">Reference proteome</keyword>
<organism evidence="2 3">
    <name type="scientific">Patagioenas fasciata monilis</name>
    <dbReference type="NCBI Taxonomy" id="372326"/>
    <lineage>
        <taxon>Eukaryota</taxon>
        <taxon>Metazoa</taxon>
        <taxon>Chordata</taxon>
        <taxon>Craniata</taxon>
        <taxon>Vertebrata</taxon>
        <taxon>Euteleostomi</taxon>
        <taxon>Archelosauria</taxon>
        <taxon>Archosauria</taxon>
        <taxon>Dinosauria</taxon>
        <taxon>Saurischia</taxon>
        <taxon>Theropoda</taxon>
        <taxon>Coelurosauria</taxon>
        <taxon>Aves</taxon>
        <taxon>Neognathae</taxon>
        <taxon>Neoaves</taxon>
        <taxon>Columbimorphae</taxon>
        <taxon>Columbiformes</taxon>
        <taxon>Columbidae</taxon>
        <taxon>Patagioenas</taxon>
    </lineage>
</organism>
<sequence>MSASSPFHVGTWPLRPEGGTVPRAAAKGPGGTRCPLSPNPGITPMTRSGGDGGSDRSDSSVAADGRRISSAQESALPMSKTKLSSWKTGFQQQ</sequence>
<evidence type="ECO:0000313" key="2">
    <source>
        <dbReference type="EMBL" id="OPJ89092.1"/>
    </source>
</evidence>
<accession>A0A1V4KXG1</accession>
<evidence type="ECO:0000256" key="1">
    <source>
        <dbReference type="SAM" id="MobiDB-lite"/>
    </source>
</evidence>
<protein>
    <submittedName>
        <fullName evidence="2">Uncharacterized protein</fullName>
    </submittedName>
</protein>
<dbReference type="EMBL" id="LSYS01001493">
    <property type="protein sequence ID" value="OPJ89092.1"/>
    <property type="molecule type" value="Genomic_DNA"/>
</dbReference>
<feature type="region of interest" description="Disordered" evidence="1">
    <location>
        <begin position="1"/>
        <end position="93"/>
    </location>
</feature>
<dbReference type="Proteomes" id="UP000190648">
    <property type="component" value="Unassembled WGS sequence"/>
</dbReference>
<feature type="compositionally biased region" description="Polar residues" evidence="1">
    <location>
        <begin position="81"/>
        <end position="93"/>
    </location>
</feature>